<evidence type="ECO:0000256" key="1">
    <source>
        <dbReference type="ARBA" id="ARBA00022670"/>
    </source>
</evidence>
<dbReference type="GO" id="GO:0016020">
    <property type="term" value="C:membrane"/>
    <property type="evidence" value="ECO:0007669"/>
    <property type="project" value="InterPro"/>
</dbReference>
<proteinExistence type="predicted"/>
<dbReference type="SUPFAM" id="SSF51306">
    <property type="entry name" value="LexA/Signal peptidase"/>
    <property type="match status" value="1"/>
</dbReference>
<evidence type="ECO:0000256" key="4">
    <source>
        <dbReference type="ARBA" id="ARBA00023125"/>
    </source>
</evidence>
<gene>
    <name evidence="7" type="ORF">RIF25_13840</name>
</gene>
<dbReference type="PANTHER" id="PTHR40661">
    <property type="match status" value="1"/>
</dbReference>
<dbReference type="PROSITE" id="PS00501">
    <property type="entry name" value="SPASE_I_1"/>
    <property type="match status" value="1"/>
</dbReference>
<keyword evidence="4" id="KW-0238">DNA-binding</keyword>
<organism evidence="7 8">
    <name type="scientific">Pseudocalidococcus azoricus BACA0444</name>
    <dbReference type="NCBI Taxonomy" id="2918990"/>
    <lineage>
        <taxon>Bacteria</taxon>
        <taxon>Bacillati</taxon>
        <taxon>Cyanobacteriota</taxon>
        <taxon>Cyanophyceae</taxon>
        <taxon>Acaryochloridales</taxon>
        <taxon>Thermosynechococcaceae</taxon>
        <taxon>Pseudocalidococcus</taxon>
        <taxon>Pseudocalidococcus azoricus</taxon>
    </lineage>
</organism>
<dbReference type="PANTHER" id="PTHR40661:SF3">
    <property type="entry name" value="FELS-1 PROPHAGE TRANSCRIPTIONAL REGULATOR"/>
    <property type="match status" value="1"/>
</dbReference>
<dbReference type="EMBL" id="JAVMIP010000018">
    <property type="protein sequence ID" value="MDS3861883.1"/>
    <property type="molecule type" value="Genomic_DNA"/>
</dbReference>
<name>A0AAE4JY72_9CYAN</name>
<reference evidence="8" key="1">
    <citation type="submission" date="2023-07" db="EMBL/GenBank/DDBJ databases">
        <authorList>
            <person name="Luz R."/>
            <person name="Cordeiro R."/>
            <person name="Fonseca A."/>
            <person name="Goncalves V."/>
        </authorList>
    </citation>
    <scope>NUCLEOTIDE SEQUENCE [LARGE SCALE GENOMIC DNA]</scope>
    <source>
        <strain evidence="8">BACA0444</strain>
    </source>
</reference>
<dbReference type="InterPro" id="IPR039418">
    <property type="entry name" value="LexA-like"/>
</dbReference>
<accession>A0AAE4JY72</accession>
<feature type="domain" description="HTH cro/C1-type" evidence="6">
    <location>
        <begin position="24"/>
        <end position="68"/>
    </location>
</feature>
<sequence length="217" mass="24303">MNHHNQRLSCGIGERLVQLRGKRSRQTFAELLGIGARTLVRYEKEERLPDAELLARVCQTFEADPTWLLMGRYPQRPTVAIPRYDLEAAAGTGTFLEAETAVDALNLDLDWIEQELNVNPQDAGLLTVRGDSMEPTLNNGDTVLFTHKLPDPLQEGIYLIRCNALLMVKRLLPQPGKTLLIASDNSAYPPFPISEQIDPDDFAILGRVVWSGRKLRG</sequence>
<dbReference type="Gene3D" id="1.10.260.40">
    <property type="entry name" value="lambda repressor-like DNA-binding domains"/>
    <property type="match status" value="1"/>
</dbReference>
<evidence type="ECO:0000259" key="6">
    <source>
        <dbReference type="PROSITE" id="PS50943"/>
    </source>
</evidence>
<keyword evidence="5" id="KW-0804">Transcription</keyword>
<dbReference type="Pfam" id="PF00717">
    <property type="entry name" value="Peptidase_S24"/>
    <property type="match status" value="1"/>
</dbReference>
<dbReference type="GO" id="GO:0003677">
    <property type="term" value="F:DNA binding"/>
    <property type="evidence" value="ECO:0007669"/>
    <property type="project" value="UniProtKB-KW"/>
</dbReference>
<dbReference type="InterPro" id="IPR015927">
    <property type="entry name" value="Peptidase_S24_S26A/B/C"/>
</dbReference>
<evidence type="ECO:0000256" key="3">
    <source>
        <dbReference type="ARBA" id="ARBA00023015"/>
    </source>
</evidence>
<dbReference type="CDD" id="cd00093">
    <property type="entry name" value="HTH_XRE"/>
    <property type="match status" value="1"/>
</dbReference>
<dbReference type="PROSITE" id="PS50943">
    <property type="entry name" value="HTH_CROC1"/>
    <property type="match status" value="1"/>
</dbReference>
<dbReference type="InterPro" id="IPR001387">
    <property type="entry name" value="Cro/C1-type_HTH"/>
</dbReference>
<evidence type="ECO:0000313" key="8">
    <source>
        <dbReference type="Proteomes" id="UP001268256"/>
    </source>
</evidence>
<dbReference type="Proteomes" id="UP001268256">
    <property type="component" value="Unassembled WGS sequence"/>
</dbReference>
<dbReference type="RefSeq" id="WP_322879106.1">
    <property type="nucleotide sequence ID" value="NZ_JAVMIP010000018.1"/>
</dbReference>
<dbReference type="SUPFAM" id="SSF47413">
    <property type="entry name" value="lambda repressor-like DNA-binding domains"/>
    <property type="match status" value="1"/>
</dbReference>
<dbReference type="AlphaFoldDB" id="A0AAE4JY72"/>
<keyword evidence="3" id="KW-0805">Transcription regulation</keyword>
<evidence type="ECO:0000256" key="2">
    <source>
        <dbReference type="ARBA" id="ARBA00022801"/>
    </source>
</evidence>
<dbReference type="InterPro" id="IPR036286">
    <property type="entry name" value="LexA/Signal_pep-like_sf"/>
</dbReference>
<dbReference type="Pfam" id="PF01381">
    <property type="entry name" value="HTH_3"/>
    <property type="match status" value="1"/>
</dbReference>
<dbReference type="SMART" id="SM00530">
    <property type="entry name" value="HTH_XRE"/>
    <property type="match status" value="1"/>
</dbReference>
<keyword evidence="2" id="KW-0378">Hydrolase</keyword>
<protein>
    <submittedName>
        <fullName evidence="7">Helix-turn-helix transcriptional regulator</fullName>
    </submittedName>
</protein>
<dbReference type="InterPro" id="IPR019756">
    <property type="entry name" value="Pept_S26A_signal_pept_1_Ser-AS"/>
</dbReference>
<dbReference type="InterPro" id="IPR010982">
    <property type="entry name" value="Lambda_DNA-bd_dom_sf"/>
</dbReference>
<evidence type="ECO:0000256" key="5">
    <source>
        <dbReference type="ARBA" id="ARBA00023163"/>
    </source>
</evidence>
<dbReference type="GO" id="GO:0006508">
    <property type="term" value="P:proteolysis"/>
    <property type="evidence" value="ECO:0007669"/>
    <property type="project" value="UniProtKB-KW"/>
</dbReference>
<dbReference type="Gene3D" id="2.10.109.10">
    <property type="entry name" value="Umud Fragment, subunit A"/>
    <property type="match status" value="1"/>
</dbReference>
<dbReference type="CDD" id="cd06529">
    <property type="entry name" value="S24_LexA-like"/>
    <property type="match status" value="1"/>
</dbReference>
<keyword evidence="1" id="KW-0645">Protease</keyword>
<dbReference type="GO" id="GO:0004252">
    <property type="term" value="F:serine-type endopeptidase activity"/>
    <property type="evidence" value="ECO:0007669"/>
    <property type="project" value="InterPro"/>
</dbReference>
<comment type="caution">
    <text evidence="7">The sequence shown here is derived from an EMBL/GenBank/DDBJ whole genome shotgun (WGS) entry which is preliminary data.</text>
</comment>
<evidence type="ECO:0000313" key="7">
    <source>
        <dbReference type="EMBL" id="MDS3861883.1"/>
    </source>
</evidence>
<keyword evidence="8" id="KW-1185">Reference proteome</keyword>